<organism evidence="3 4">
    <name type="scientific">Pigmentiphaga soli</name>
    <dbReference type="NCBI Taxonomy" id="1007095"/>
    <lineage>
        <taxon>Bacteria</taxon>
        <taxon>Pseudomonadati</taxon>
        <taxon>Pseudomonadota</taxon>
        <taxon>Betaproteobacteria</taxon>
        <taxon>Burkholderiales</taxon>
        <taxon>Alcaligenaceae</taxon>
        <taxon>Pigmentiphaga</taxon>
    </lineage>
</organism>
<dbReference type="SUPFAM" id="SSF53850">
    <property type="entry name" value="Periplasmic binding protein-like II"/>
    <property type="match status" value="1"/>
</dbReference>
<dbReference type="Gene3D" id="3.40.190.150">
    <property type="entry name" value="Bordetella uptake gene, domain 1"/>
    <property type="match status" value="1"/>
</dbReference>
<dbReference type="InterPro" id="IPR005064">
    <property type="entry name" value="BUG"/>
</dbReference>
<comment type="similarity">
    <text evidence="1">Belongs to the UPF0065 (bug) family.</text>
</comment>
<feature type="signal peptide" evidence="2">
    <location>
        <begin position="1"/>
        <end position="26"/>
    </location>
</feature>
<keyword evidence="2" id="KW-0732">Signal</keyword>
<evidence type="ECO:0000313" key="4">
    <source>
        <dbReference type="Proteomes" id="UP001501671"/>
    </source>
</evidence>
<protein>
    <submittedName>
        <fullName evidence="3">Tripartite tricarboxylate transporter substrate binding protein</fullName>
    </submittedName>
</protein>
<dbReference type="PANTHER" id="PTHR42928">
    <property type="entry name" value="TRICARBOXYLATE-BINDING PROTEIN"/>
    <property type="match status" value="1"/>
</dbReference>
<proteinExistence type="inferred from homology"/>
<accession>A0ABP8H0G2</accession>
<evidence type="ECO:0000313" key="3">
    <source>
        <dbReference type="EMBL" id="GAA4332273.1"/>
    </source>
</evidence>
<dbReference type="PANTHER" id="PTHR42928:SF5">
    <property type="entry name" value="BLR1237 PROTEIN"/>
    <property type="match status" value="1"/>
</dbReference>
<sequence>MRLKLLGTALSAALASFLCAPAGTLAAGEGAQAADDYPNHSVRIINPFPPGSSDTVARLLSEHLGKSLKQTFYIDNKPGASGALGTNMVAKAPADGYTLLFHTCAHAISAVSFKDLPYDAVKDLDPVSRVADSPMVLVANPKLPAQSVQQLIALAKSKPKSLNYASNGPGSITSLAMIMFQGMTGTQITDIPYKGAGPSLTALMAGEVDVMIAPLGAVSAYLKAGRLKALGIASSHRSPQAPDLPTVSEAGVPGFEATCWYGVLAPHGTPQPIVGLLNRHIGDAMRSAEMQKQLAAIGVEPATSTPAEFGSYIQSEIGKWGKVFKDSGATPE</sequence>
<keyword evidence="4" id="KW-1185">Reference proteome</keyword>
<dbReference type="PIRSF" id="PIRSF017082">
    <property type="entry name" value="YflP"/>
    <property type="match status" value="1"/>
</dbReference>
<dbReference type="InterPro" id="IPR042100">
    <property type="entry name" value="Bug_dom1"/>
</dbReference>
<reference evidence="4" key="1">
    <citation type="journal article" date="2019" name="Int. J. Syst. Evol. Microbiol.">
        <title>The Global Catalogue of Microorganisms (GCM) 10K type strain sequencing project: providing services to taxonomists for standard genome sequencing and annotation.</title>
        <authorList>
            <consortium name="The Broad Institute Genomics Platform"/>
            <consortium name="The Broad Institute Genome Sequencing Center for Infectious Disease"/>
            <person name="Wu L."/>
            <person name="Ma J."/>
        </authorList>
    </citation>
    <scope>NUCLEOTIDE SEQUENCE [LARGE SCALE GENOMIC DNA]</scope>
    <source>
        <strain evidence="4">JCM 17666</strain>
    </source>
</reference>
<evidence type="ECO:0000256" key="2">
    <source>
        <dbReference type="SAM" id="SignalP"/>
    </source>
</evidence>
<dbReference type="CDD" id="cd13578">
    <property type="entry name" value="PBP2_Bug27"/>
    <property type="match status" value="1"/>
</dbReference>
<dbReference type="Proteomes" id="UP001501671">
    <property type="component" value="Unassembled WGS sequence"/>
</dbReference>
<feature type="chain" id="PRO_5045041379" evidence="2">
    <location>
        <begin position="27"/>
        <end position="332"/>
    </location>
</feature>
<dbReference type="EMBL" id="BAABFO010000009">
    <property type="protein sequence ID" value="GAA4332273.1"/>
    <property type="molecule type" value="Genomic_DNA"/>
</dbReference>
<gene>
    <name evidence="3" type="ORF">GCM10023144_22030</name>
</gene>
<dbReference type="RefSeq" id="WP_345249291.1">
    <property type="nucleotide sequence ID" value="NZ_BAABFO010000009.1"/>
</dbReference>
<dbReference type="Pfam" id="PF03401">
    <property type="entry name" value="TctC"/>
    <property type="match status" value="1"/>
</dbReference>
<dbReference type="Gene3D" id="3.40.190.10">
    <property type="entry name" value="Periplasmic binding protein-like II"/>
    <property type="match status" value="1"/>
</dbReference>
<evidence type="ECO:0000256" key="1">
    <source>
        <dbReference type="ARBA" id="ARBA00006987"/>
    </source>
</evidence>
<comment type="caution">
    <text evidence="3">The sequence shown here is derived from an EMBL/GenBank/DDBJ whole genome shotgun (WGS) entry which is preliminary data.</text>
</comment>
<name>A0ABP8H0G2_9BURK</name>